<evidence type="ECO:0000256" key="1">
    <source>
        <dbReference type="ARBA" id="ARBA00022676"/>
    </source>
</evidence>
<protein>
    <submittedName>
        <fullName evidence="3">ADP-heptose:LPS heptosyltransferase</fullName>
    </submittedName>
</protein>
<gene>
    <name evidence="3" type="ORF">SAMN05660197_1980</name>
</gene>
<dbReference type="Proteomes" id="UP000192602">
    <property type="component" value="Unassembled WGS sequence"/>
</dbReference>
<dbReference type="CDD" id="cd03789">
    <property type="entry name" value="GT9_LPS_heptosyltransferase"/>
    <property type="match status" value="1"/>
</dbReference>
<reference evidence="4" key="1">
    <citation type="submission" date="2017-04" db="EMBL/GenBank/DDBJ databases">
        <authorList>
            <person name="Varghese N."/>
            <person name="Submissions S."/>
        </authorList>
    </citation>
    <scope>NUCLEOTIDE SEQUENCE [LARGE SCALE GENOMIC DNA]</scope>
    <source>
        <strain evidence="4">DSM 16512</strain>
    </source>
</reference>
<dbReference type="EMBL" id="FWWZ01000001">
    <property type="protein sequence ID" value="SMC10141.1"/>
    <property type="molecule type" value="Genomic_DNA"/>
</dbReference>
<keyword evidence="1" id="KW-0328">Glycosyltransferase</keyword>
<dbReference type="InterPro" id="IPR002201">
    <property type="entry name" value="Glyco_trans_9"/>
</dbReference>
<evidence type="ECO:0000313" key="4">
    <source>
        <dbReference type="Proteomes" id="UP000192602"/>
    </source>
</evidence>
<evidence type="ECO:0000256" key="2">
    <source>
        <dbReference type="ARBA" id="ARBA00022679"/>
    </source>
</evidence>
<sequence length="289" mass="32958">MSIGVFRYSALGDIAAAIPVLRAFRKKPLILTSPLGHALLKNEFDDFVILQNKSPFEVARFIYTLKKRQLELFIDLQNNDRSRFIRFFFKSIDNSGVSFEQNVTHIFYDIAKKSNLVEPLDYSFTKKEPTYIVLNTGSSSKWVSKRLPVHKWREFSQILTDRFGLPFILTGDESEREYVEEIAKNIVGKKEVVAGKTTIQDLKKILREAYLVVSTDSAPMHIAAVQKTPTIGLFGATNWIVSAPFGPWSVALWDKKRFARPPAKNLQIVGDYYEGINLQEGLQKLASYL</sequence>
<dbReference type="GO" id="GO:0005829">
    <property type="term" value="C:cytosol"/>
    <property type="evidence" value="ECO:0007669"/>
    <property type="project" value="TreeGrafter"/>
</dbReference>
<dbReference type="PANTHER" id="PTHR30160">
    <property type="entry name" value="TETRAACYLDISACCHARIDE 4'-KINASE-RELATED"/>
    <property type="match status" value="1"/>
</dbReference>
<dbReference type="InterPro" id="IPR051199">
    <property type="entry name" value="LPS_LOS_Heptosyltrfase"/>
</dbReference>
<dbReference type="Pfam" id="PF01075">
    <property type="entry name" value="Glyco_transf_9"/>
    <property type="match status" value="1"/>
</dbReference>
<name>A0A1W1WUZ3_9BACT</name>
<dbReference type="SUPFAM" id="SSF53756">
    <property type="entry name" value="UDP-Glycosyltransferase/glycogen phosphorylase"/>
    <property type="match status" value="1"/>
</dbReference>
<proteinExistence type="predicted"/>
<dbReference type="PANTHER" id="PTHR30160:SF1">
    <property type="entry name" value="LIPOPOLYSACCHARIDE 1,2-N-ACETYLGLUCOSAMINETRANSFERASE-RELATED"/>
    <property type="match status" value="1"/>
</dbReference>
<dbReference type="RefSeq" id="WP_084276516.1">
    <property type="nucleotide sequence ID" value="NZ_AP026671.1"/>
</dbReference>
<accession>A0A1W1WUZ3</accession>
<dbReference type="STRING" id="1069081.SAMN05660197_1980"/>
<dbReference type="Gene3D" id="3.40.50.2000">
    <property type="entry name" value="Glycogen Phosphorylase B"/>
    <property type="match status" value="2"/>
</dbReference>
<evidence type="ECO:0000313" key="3">
    <source>
        <dbReference type="EMBL" id="SMC10141.1"/>
    </source>
</evidence>
<organism evidence="3 4">
    <name type="scientific">Nitratiruptor tergarcus DSM 16512</name>
    <dbReference type="NCBI Taxonomy" id="1069081"/>
    <lineage>
        <taxon>Bacteria</taxon>
        <taxon>Pseudomonadati</taxon>
        <taxon>Campylobacterota</taxon>
        <taxon>Epsilonproteobacteria</taxon>
        <taxon>Nautiliales</taxon>
        <taxon>Nitratiruptoraceae</taxon>
        <taxon>Nitratiruptor</taxon>
    </lineage>
</organism>
<dbReference type="AlphaFoldDB" id="A0A1W1WUZ3"/>
<dbReference type="GO" id="GO:0008713">
    <property type="term" value="F:ADP-heptose-lipopolysaccharide heptosyltransferase activity"/>
    <property type="evidence" value="ECO:0007669"/>
    <property type="project" value="TreeGrafter"/>
</dbReference>
<keyword evidence="4" id="KW-1185">Reference proteome</keyword>
<dbReference type="OrthoDB" id="9760688at2"/>
<keyword evidence="2 3" id="KW-0808">Transferase</keyword>
<dbReference type="GO" id="GO:0009244">
    <property type="term" value="P:lipopolysaccharide core region biosynthetic process"/>
    <property type="evidence" value="ECO:0007669"/>
    <property type="project" value="TreeGrafter"/>
</dbReference>